<dbReference type="RefSeq" id="WP_183373396.1">
    <property type="nucleotide sequence ID" value="NZ_BAABHL010000142.1"/>
</dbReference>
<feature type="transmembrane region" description="Helical" evidence="6">
    <location>
        <begin position="114"/>
        <end position="137"/>
    </location>
</feature>
<comment type="caution">
    <text evidence="8">The sequence shown here is derived from an EMBL/GenBank/DDBJ whole genome shotgun (WGS) entry which is preliminary data.</text>
</comment>
<dbReference type="Gene3D" id="1.20.1250.20">
    <property type="entry name" value="MFS general substrate transporter like domains"/>
    <property type="match status" value="1"/>
</dbReference>
<comment type="subcellular location">
    <subcellularLocation>
        <location evidence="1">Cell membrane</location>
        <topology evidence="1">Multi-pass membrane protein</topology>
    </subcellularLocation>
</comment>
<feature type="transmembrane region" description="Helical" evidence="6">
    <location>
        <begin position="263"/>
        <end position="283"/>
    </location>
</feature>
<dbReference type="EMBL" id="JACIFP010000003">
    <property type="protein sequence ID" value="MBB4138176.1"/>
    <property type="molecule type" value="Genomic_DNA"/>
</dbReference>
<feature type="transmembrane region" description="Helical" evidence="6">
    <location>
        <begin position="303"/>
        <end position="324"/>
    </location>
</feature>
<name>A0A840F8G2_9ACTN</name>
<dbReference type="Pfam" id="PF00083">
    <property type="entry name" value="Sugar_tr"/>
    <property type="match status" value="1"/>
</dbReference>
<organism evidence="8 9">
    <name type="scientific">Gordonia humi</name>
    <dbReference type="NCBI Taxonomy" id="686429"/>
    <lineage>
        <taxon>Bacteria</taxon>
        <taxon>Bacillati</taxon>
        <taxon>Actinomycetota</taxon>
        <taxon>Actinomycetes</taxon>
        <taxon>Mycobacteriales</taxon>
        <taxon>Gordoniaceae</taxon>
        <taxon>Gordonia</taxon>
    </lineage>
</organism>
<dbReference type="PANTHER" id="PTHR23511:SF34">
    <property type="entry name" value="SYNAPTIC VESICLE GLYCOPROTEIN 2"/>
    <property type="match status" value="1"/>
</dbReference>
<keyword evidence="5 6" id="KW-0472">Membrane</keyword>
<evidence type="ECO:0000256" key="3">
    <source>
        <dbReference type="ARBA" id="ARBA00022692"/>
    </source>
</evidence>
<feature type="transmembrane region" description="Helical" evidence="6">
    <location>
        <begin position="179"/>
        <end position="200"/>
    </location>
</feature>
<feature type="transmembrane region" description="Helical" evidence="6">
    <location>
        <begin position="21"/>
        <end position="45"/>
    </location>
</feature>
<gene>
    <name evidence="8" type="ORF">BKA16_004801</name>
</gene>
<dbReference type="InterPro" id="IPR020846">
    <property type="entry name" value="MFS_dom"/>
</dbReference>
<dbReference type="GO" id="GO:0005886">
    <property type="term" value="C:plasma membrane"/>
    <property type="evidence" value="ECO:0007669"/>
    <property type="project" value="UniProtKB-SubCell"/>
</dbReference>
<feature type="transmembrane region" description="Helical" evidence="6">
    <location>
        <begin position="429"/>
        <end position="451"/>
    </location>
</feature>
<protein>
    <submittedName>
        <fullName evidence="8">Putative MFS transporter</fullName>
    </submittedName>
</protein>
<keyword evidence="2" id="KW-0813">Transport</keyword>
<evidence type="ECO:0000256" key="4">
    <source>
        <dbReference type="ARBA" id="ARBA00022989"/>
    </source>
</evidence>
<feature type="transmembrane region" description="Helical" evidence="6">
    <location>
        <begin position="149"/>
        <end position="173"/>
    </location>
</feature>
<dbReference type="InterPro" id="IPR036259">
    <property type="entry name" value="MFS_trans_sf"/>
</dbReference>
<dbReference type="GO" id="GO:0022857">
    <property type="term" value="F:transmembrane transporter activity"/>
    <property type="evidence" value="ECO:0007669"/>
    <property type="project" value="InterPro"/>
</dbReference>
<evidence type="ECO:0000256" key="1">
    <source>
        <dbReference type="ARBA" id="ARBA00004651"/>
    </source>
</evidence>
<sequence>MSTLSHRALDVLDRAPLTRRYWNLAALVGVTSAVEFFDFYVIGFIGSVIGEEWGLNFGQVAMIYFAAGVGAIAGSFVGGWSGHRYGRKYPFIAGVAITGFFSGATAFAPEGAVVFVMLTRFMVGAGSAMMLTLCLTLMVEFTPSRHRTYLVPLTTTGLIPVGTMAASALSAALLPSWGWRGLAALGFAALILVVWALFAMPESPRWLVARGEYEKARTVVSKFTGQPVHSIQLDEAPDVSLGPQARTPAESGYRALFRDRRNVTFTILAWLCAATTIYGVNLWGPTFLRYALDISPAKAAEFFIYISLGALVGRVLFSVLPQWIGRRATGILTGVGGGVLLIIAGFAGGSAQGGAIALVLALAVAAMFADGGFANLAPASAEIYPTHLRSQAMGLGEVANGIGKLIGPVGLALIAGTGNMVKPEATRDALTPGFVFLGIFSLLCAVGFLFLRETRGKLEDVVSSGQANETADDAESVQVR</sequence>
<evidence type="ECO:0000313" key="9">
    <source>
        <dbReference type="Proteomes" id="UP000551501"/>
    </source>
</evidence>
<feature type="domain" description="Major facilitator superfamily (MFS) profile" evidence="7">
    <location>
        <begin position="24"/>
        <end position="456"/>
    </location>
</feature>
<keyword evidence="4 6" id="KW-1133">Transmembrane helix</keyword>
<feature type="transmembrane region" description="Helical" evidence="6">
    <location>
        <begin position="57"/>
        <end position="77"/>
    </location>
</feature>
<evidence type="ECO:0000256" key="5">
    <source>
        <dbReference type="ARBA" id="ARBA00023136"/>
    </source>
</evidence>
<dbReference type="PANTHER" id="PTHR23511">
    <property type="entry name" value="SYNAPTIC VESICLE GLYCOPROTEIN 2"/>
    <property type="match status" value="1"/>
</dbReference>
<keyword evidence="9" id="KW-1185">Reference proteome</keyword>
<feature type="transmembrane region" description="Helical" evidence="6">
    <location>
        <begin position="398"/>
        <end position="417"/>
    </location>
</feature>
<feature type="transmembrane region" description="Helical" evidence="6">
    <location>
        <begin position="89"/>
        <end position="108"/>
    </location>
</feature>
<dbReference type="SUPFAM" id="SSF103473">
    <property type="entry name" value="MFS general substrate transporter"/>
    <property type="match status" value="1"/>
</dbReference>
<proteinExistence type="predicted"/>
<evidence type="ECO:0000256" key="2">
    <source>
        <dbReference type="ARBA" id="ARBA00022448"/>
    </source>
</evidence>
<feature type="transmembrane region" description="Helical" evidence="6">
    <location>
        <begin position="331"/>
        <end position="349"/>
    </location>
</feature>
<evidence type="ECO:0000259" key="7">
    <source>
        <dbReference type="PROSITE" id="PS50850"/>
    </source>
</evidence>
<evidence type="ECO:0000256" key="6">
    <source>
        <dbReference type="SAM" id="Phobius"/>
    </source>
</evidence>
<dbReference type="CDD" id="cd17316">
    <property type="entry name" value="MFS_SV2_like"/>
    <property type="match status" value="1"/>
</dbReference>
<dbReference type="Proteomes" id="UP000551501">
    <property type="component" value="Unassembled WGS sequence"/>
</dbReference>
<evidence type="ECO:0000313" key="8">
    <source>
        <dbReference type="EMBL" id="MBB4138176.1"/>
    </source>
</evidence>
<reference evidence="8 9" key="1">
    <citation type="submission" date="2020-08" db="EMBL/GenBank/DDBJ databases">
        <title>Sequencing the genomes of 1000 actinobacteria strains.</title>
        <authorList>
            <person name="Klenk H.-P."/>
        </authorList>
    </citation>
    <scope>NUCLEOTIDE SEQUENCE [LARGE SCALE GENOMIC DNA]</scope>
    <source>
        <strain evidence="8 9">DSM 45298</strain>
    </source>
</reference>
<feature type="transmembrane region" description="Helical" evidence="6">
    <location>
        <begin position="355"/>
        <end position="377"/>
    </location>
</feature>
<dbReference type="AlphaFoldDB" id="A0A840F8G2"/>
<accession>A0A840F8G2</accession>
<keyword evidence="3 6" id="KW-0812">Transmembrane</keyword>
<dbReference type="PROSITE" id="PS50850">
    <property type="entry name" value="MFS"/>
    <property type="match status" value="1"/>
</dbReference>
<dbReference type="InterPro" id="IPR005828">
    <property type="entry name" value="MFS_sugar_transport-like"/>
</dbReference>